<evidence type="ECO:0000313" key="3">
    <source>
        <dbReference type="EMBL" id="CAN83193.1"/>
    </source>
</evidence>
<accession>A5BFJ5</accession>
<dbReference type="ExpressionAtlas" id="A5BFJ5">
    <property type="expression patterns" value="baseline and differential"/>
</dbReference>
<sequence length="220" mass="23659">MVSEASIIGGIHQAMFDKDISSLGTEPDLGKVSSPSLNLVVQSLHIGKSSLIGGEAWLPALVEALMIAGSNSTGSSSVQQIIAPVLISGFPNTTPSLNMVEVSAQALITKYGEAVLKLLGNLTDLDPKLQKASVNYEEVRVSGFGRWFLLRLSLHDPVLPLNIEAPSHGNAVKLGLPAVKEFLALDSSALDKVVQYHCMATFDPRAFSYFIIFDFLKIFF</sequence>
<dbReference type="PANTHER" id="PTHR42946:SF1">
    <property type="entry name" value="PHOSPHOGLUCOMUTASE (ALPHA-D-GLUCOSE-1,6-BISPHOSPHATE-DEPENDENT)"/>
    <property type="match status" value="1"/>
</dbReference>
<proteinExistence type="predicted"/>
<keyword evidence="2" id="KW-0597">Phosphoprotein</keyword>
<name>A5BFJ5_VITVI</name>
<dbReference type="InterPro" id="IPR050060">
    <property type="entry name" value="Phosphoglucosamine_mutase"/>
</dbReference>
<protein>
    <submittedName>
        <fullName evidence="3">Uncharacterized protein</fullName>
    </submittedName>
</protein>
<dbReference type="AlphaFoldDB" id="A5BFJ5"/>
<organism evidence="3">
    <name type="scientific">Vitis vinifera</name>
    <name type="common">Grape</name>
    <dbReference type="NCBI Taxonomy" id="29760"/>
    <lineage>
        <taxon>Eukaryota</taxon>
        <taxon>Viridiplantae</taxon>
        <taxon>Streptophyta</taxon>
        <taxon>Embryophyta</taxon>
        <taxon>Tracheophyta</taxon>
        <taxon>Spermatophyta</taxon>
        <taxon>Magnoliopsida</taxon>
        <taxon>eudicotyledons</taxon>
        <taxon>Gunneridae</taxon>
        <taxon>Pentapetalae</taxon>
        <taxon>rosids</taxon>
        <taxon>Vitales</taxon>
        <taxon>Vitaceae</taxon>
        <taxon>Viteae</taxon>
        <taxon>Vitis</taxon>
    </lineage>
</organism>
<dbReference type="PANTHER" id="PTHR42946">
    <property type="entry name" value="PHOSPHOHEXOSE MUTASE"/>
    <property type="match status" value="1"/>
</dbReference>
<evidence type="ECO:0000256" key="2">
    <source>
        <dbReference type="ARBA" id="ARBA00022553"/>
    </source>
</evidence>
<dbReference type="EMBL" id="AM457762">
    <property type="protein sequence ID" value="CAN83193.1"/>
    <property type="molecule type" value="Genomic_DNA"/>
</dbReference>
<evidence type="ECO:0000256" key="1">
    <source>
        <dbReference type="ARBA" id="ARBA00001946"/>
    </source>
</evidence>
<reference evidence="3" key="1">
    <citation type="journal article" date="2007" name="PLoS ONE">
        <title>The first genome sequence of an elite grapevine cultivar (Pinot noir Vitis vinifera L.): coping with a highly heterozygous genome.</title>
        <authorList>
            <person name="Velasco R."/>
            <person name="Zharkikh A."/>
            <person name="Troggio M."/>
            <person name="Cartwright D.A."/>
            <person name="Cestaro A."/>
            <person name="Pruss D."/>
            <person name="Pindo M."/>
            <person name="FitzGerald L.M."/>
            <person name="Vezzulli S."/>
            <person name="Reid J."/>
            <person name="Malacarne G."/>
            <person name="Iliev D."/>
            <person name="Coppola G."/>
            <person name="Wardell B."/>
            <person name="Micheletti D."/>
            <person name="Macalma T."/>
            <person name="Facci M."/>
            <person name="Mitchell J.T."/>
            <person name="Perazzolli M."/>
            <person name="Eldredge G."/>
            <person name="Gatto P."/>
            <person name="Oyzerski R."/>
            <person name="Moretto M."/>
            <person name="Gutin N."/>
            <person name="Stefanini M."/>
            <person name="Chen Y."/>
            <person name="Segala C."/>
            <person name="Davenport C."/>
            <person name="Dematte L."/>
            <person name="Mraz A."/>
            <person name="Battilana J."/>
            <person name="Stormo K."/>
            <person name="Costa F."/>
            <person name="Tao Q."/>
            <person name="Si-Ammour A."/>
            <person name="Harkins T."/>
            <person name="Lackey A."/>
            <person name="Perbost C."/>
            <person name="Taillon B."/>
            <person name="Stella A."/>
            <person name="Solovyev V."/>
            <person name="Fawcett J.A."/>
            <person name="Sterck L."/>
            <person name="Vandepoele K."/>
            <person name="Grando S.M."/>
            <person name="Toppo S."/>
            <person name="Moser C."/>
            <person name="Lanchbury J."/>
            <person name="Bogden R."/>
            <person name="Skolnick M."/>
            <person name="Sgaramella V."/>
            <person name="Bhatnagar S.K."/>
            <person name="Fontana P."/>
            <person name="Gutin A."/>
            <person name="Van de Peer Y."/>
            <person name="Salamini F."/>
            <person name="Viola R."/>
        </authorList>
    </citation>
    <scope>NUCLEOTIDE SEQUENCE</scope>
</reference>
<comment type="cofactor">
    <cofactor evidence="1">
        <name>Mg(2+)</name>
        <dbReference type="ChEBI" id="CHEBI:18420"/>
    </cofactor>
</comment>
<gene>
    <name evidence="3" type="ORF">VITISV_000721</name>
</gene>